<organism evidence="2">
    <name type="scientific">Tanacetum cinerariifolium</name>
    <name type="common">Dalmatian daisy</name>
    <name type="synonym">Chrysanthemum cinerariifolium</name>
    <dbReference type="NCBI Taxonomy" id="118510"/>
    <lineage>
        <taxon>Eukaryota</taxon>
        <taxon>Viridiplantae</taxon>
        <taxon>Streptophyta</taxon>
        <taxon>Embryophyta</taxon>
        <taxon>Tracheophyta</taxon>
        <taxon>Spermatophyta</taxon>
        <taxon>Magnoliopsida</taxon>
        <taxon>eudicotyledons</taxon>
        <taxon>Gunneridae</taxon>
        <taxon>Pentapetalae</taxon>
        <taxon>asterids</taxon>
        <taxon>campanulids</taxon>
        <taxon>Asterales</taxon>
        <taxon>Asteraceae</taxon>
        <taxon>Asteroideae</taxon>
        <taxon>Anthemideae</taxon>
        <taxon>Anthemidinae</taxon>
        <taxon>Tanacetum</taxon>
    </lineage>
</organism>
<accession>A0A699JFG8</accession>
<proteinExistence type="predicted"/>
<protein>
    <submittedName>
        <fullName evidence="2">Uncharacterized protein</fullName>
    </submittedName>
</protein>
<evidence type="ECO:0000313" key="2">
    <source>
        <dbReference type="EMBL" id="GFA31055.1"/>
    </source>
</evidence>
<sequence>MGRDTIQLENAVSTISQEYLLEFTSEYGIPESLHPELPGPEDPIVEFPEGKVDMDLFSLINAPNHAKVKTRTRPRAAHEVPLLTATANRVIDMEDMTEASGSSGTPFTVEKSPLDFSNKDPPPLITESIRAE</sequence>
<evidence type="ECO:0000256" key="1">
    <source>
        <dbReference type="SAM" id="MobiDB-lite"/>
    </source>
</evidence>
<dbReference type="EMBL" id="BKCJ010402428">
    <property type="protein sequence ID" value="GFA31055.1"/>
    <property type="molecule type" value="Genomic_DNA"/>
</dbReference>
<gene>
    <name evidence="2" type="ORF">Tci_603027</name>
</gene>
<name>A0A699JFG8_TANCI</name>
<reference evidence="2" key="1">
    <citation type="journal article" date="2019" name="Sci. Rep.">
        <title>Draft genome of Tanacetum cinerariifolium, the natural source of mosquito coil.</title>
        <authorList>
            <person name="Yamashiro T."/>
            <person name="Shiraishi A."/>
            <person name="Satake H."/>
            <person name="Nakayama K."/>
        </authorList>
    </citation>
    <scope>NUCLEOTIDE SEQUENCE</scope>
</reference>
<dbReference type="AlphaFoldDB" id="A0A699JFG8"/>
<comment type="caution">
    <text evidence="2">The sequence shown here is derived from an EMBL/GenBank/DDBJ whole genome shotgun (WGS) entry which is preliminary data.</text>
</comment>
<feature type="region of interest" description="Disordered" evidence="1">
    <location>
        <begin position="95"/>
        <end position="132"/>
    </location>
</feature>